<evidence type="ECO:0000313" key="5">
    <source>
        <dbReference type="EMBL" id="KAB8303330.1"/>
    </source>
</evidence>
<feature type="compositionally biased region" description="Polar residues" evidence="3">
    <location>
        <begin position="256"/>
        <end position="272"/>
    </location>
</feature>
<sequence>MDLPNTDHAGEPNAQRVQRQRRLKSKNTTESPERRLGSFKRKQKHKDSSGTTVYYRIKGILSERKAGKSTEFLIDWEDNPVTRETYEPSWEPYSNVTPVAIYEWESKQAIHRYKSNSQHTASQDREPTRPGKKRRTNDSEVSISLDKGKAPYSTTAARRSARSKNKVREIKDSCEDEDSDSGDYLSVLIAPNKDINPKEYIVVRSSQLSNYSNSQENLQEPSPLQVRVPPDSQILLPRRKSAPAFIWDENIEPESQYPSVSTSYKPSISRSATAGDCEEVLPSVQPEISDRVRKGIARSSPEAILTQHTDTVDTITIATKEQQQEYSSNNINPRKSFEKSLFPDSLIIENSSSLDLVPAQSAPQESLTPKSQQHLRSQPLGHTASEEPSQEPPASDLSLVSKTSISDSQPSFVHLLSSLEEEEEGAVVSQVSLEIPDSYLVSDTFTKSSQGVDAQIGSQDRASSLPTYTQSHPKTVQSDSQHSQSLPSATVIDSSPEEIWQAAQIVTQIPRTSSQERLLEKSQSQGSKDHVQIDNSQVPESTHISLSHHYQFPDTVSEDHCVTYNHGTEIPETQLSTPEISTEEAAPQVLESIEFDSDLRNVQLLYQEPLSSQDLTESATYSSNCLQPRPSSHLAVEMSTVGSGASNLAVSERRPRSTKSRSPSTIPPRISTVPPAASTNHPLPMRDSIADTSRSRNSPSSIPRSSIEEFADMNPDILAVRNLARNEFIVPLPMMSQIRDVYDTTIRNRKKEIMSFLGESTTSDTDSIEMMIEELKLICDHQDLIVEESSTQSLDDSAQARYAVTISTKFLFVQQFLESLRHAKVHVVIVARDAILPILEALFRSQQYNYSRPDTSMIMPGNPGEPEKDLMQVTLLPTWIDVRDCIVAPASVVVAFDSSFSESQGGDEYYQIMPFDPRNPDKRAPLLWLVTANSVEHVELCIPTTLESSERKDRLVQYVTQTRKVVGLLDTNTYPDPQQAARRAAEYVMDDSLEAEWPINPMPDIEIASFDNRANNRLTNSMAQSLFSPIEPTGQSGYKRPSDFDAEYEDTAIKRQRMTPTKQGRQPDINIMDGNMVELQNTITTLYARCEDYEKSIKRIQPKFQRALDERARFEHENAQAVKHQSEYEKKLGAQDEVAAKLREENAVLKNELSVARNSLLASANPSIAEYHKTKEDIRTAQAEIERLKKAQASAEKRADYAASLYQESSQQAQEMRNELTTLKSQCKELQRQASAARIEINKTNHDGIIQQQVDVIDDLRRELAERERHLGVVSGQLDACMNGRRTTRGTSVPRSPRMSNMSPRPRVLGSMAPGSNTASRGNSPAPGVFGGDLFQGGDAGRRFGAHLQ</sequence>
<dbReference type="InterPro" id="IPR000953">
    <property type="entry name" value="Chromo/chromo_shadow_dom"/>
</dbReference>
<evidence type="ECO:0000313" key="6">
    <source>
        <dbReference type="Proteomes" id="UP000326757"/>
    </source>
</evidence>
<dbReference type="Pfam" id="PF11496">
    <property type="entry name" value="HDA2-3"/>
    <property type="match status" value="1"/>
</dbReference>
<feature type="region of interest" description="Disordered" evidence="3">
    <location>
        <begin position="209"/>
        <end position="232"/>
    </location>
</feature>
<feature type="compositionally biased region" description="Polar residues" evidence="3">
    <location>
        <begin position="1289"/>
        <end position="1303"/>
    </location>
</feature>
<dbReference type="GO" id="GO:0070823">
    <property type="term" value="C:HDA1 complex"/>
    <property type="evidence" value="ECO:0007669"/>
    <property type="project" value="InterPro"/>
</dbReference>
<feature type="domain" description="Chromo" evidence="4">
    <location>
        <begin position="55"/>
        <end position="125"/>
    </location>
</feature>
<dbReference type="InterPro" id="IPR038609">
    <property type="entry name" value="HDA1_su2/3_sf"/>
</dbReference>
<keyword evidence="6" id="KW-1185">Reference proteome</keyword>
<feature type="compositionally biased region" description="Polar residues" evidence="3">
    <location>
        <begin position="361"/>
        <end position="376"/>
    </location>
</feature>
<dbReference type="PROSITE" id="PS50013">
    <property type="entry name" value="CHROMO_2"/>
    <property type="match status" value="1"/>
</dbReference>
<feature type="compositionally biased region" description="Polar residues" evidence="3">
    <location>
        <begin position="1314"/>
        <end position="1323"/>
    </location>
</feature>
<feature type="compositionally biased region" description="Polar residues" evidence="3">
    <location>
        <begin position="209"/>
        <end position="222"/>
    </location>
</feature>
<feature type="compositionally biased region" description="Low complexity" evidence="3">
    <location>
        <begin position="660"/>
        <end position="675"/>
    </location>
</feature>
<dbReference type="InterPro" id="IPR016197">
    <property type="entry name" value="Chromo-like_dom_sf"/>
</dbReference>
<feature type="region of interest" description="Disordered" evidence="3">
    <location>
        <begin position="450"/>
        <end position="491"/>
    </location>
</feature>
<evidence type="ECO:0000256" key="3">
    <source>
        <dbReference type="SAM" id="MobiDB-lite"/>
    </source>
</evidence>
<evidence type="ECO:0000256" key="2">
    <source>
        <dbReference type="SAM" id="Coils"/>
    </source>
</evidence>
<dbReference type="Gene3D" id="3.40.50.12360">
    <property type="match status" value="1"/>
</dbReference>
<feature type="region of interest" description="Disordered" evidence="3">
    <location>
        <begin position="1283"/>
        <end position="1335"/>
    </location>
</feature>
<organism evidence="5 6">
    <name type="scientific">Monilinia laxa</name>
    <name type="common">Brown rot fungus</name>
    <name type="synonym">Sclerotinia laxa</name>
    <dbReference type="NCBI Taxonomy" id="61186"/>
    <lineage>
        <taxon>Eukaryota</taxon>
        <taxon>Fungi</taxon>
        <taxon>Dikarya</taxon>
        <taxon>Ascomycota</taxon>
        <taxon>Pezizomycotina</taxon>
        <taxon>Leotiomycetes</taxon>
        <taxon>Helotiales</taxon>
        <taxon>Sclerotiniaceae</taxon>
        <taxon>Monilinia</taxon>
    </lineage>
</organism>
<dbReference type="Proteomes" id="UP000326757">
    <property type="component" value="Unassembled WGS sequence"/>
</dbReference>
<dbReference type="EMBL" id="VIGI01000002">
    <property type="protein sequence ID" value="KAB8303330.1"/>
    <property type="molecule type" value="Genomic_DNA"/>
</dbReference>
<feature type="region of interest" description="Disordered" evidence="3">
    <location>
        <begin position="639"/>
        <end position="708"/>
    </location>
</feature>
<keyword evidence="2" id="KW-0175">Coiled coil</keyword>
<feature type="region of interest" description="Disordered" evidence="3">
    <location>
        <begin position="1"/>
        <end position="52"/>
    </location>
</feature>
<proteinExistence type="predicted"/>
<feature type="region of interest" description="Disordered" evidence="3">
    <location>
        <begin position="256"/>
        <end position="276"/>
    </location>
</feature>
<feature type="region of interest" description="Disordered" evidence="3">
    <location>
        <begin position="358"/>
        <end position="403"/>
    </location>
</feature>
<reference evidence="5 6" key="1">
    <citation type="submission" date="2019-06" db="EMBL/GenBank/DDBJ databases">
        <title>Genome Sequence of the Brown Rot Fungal Pathogen Monilinia laxa.</title>
        <authorList>
            <person name="De Miccolis Angelini R.M."/>
            <person name="Landi L."/>
            <person name="Abate D."/>
            <person name="Pollastro S."/>
            <person name="Romanazzi G."/>
            <person name="Faretra F."/>
        </authorList>
    </citation>
    <scope>NUCLEOTIDE SEQUENCE [LARGE SCALE GENOMIC DNA]</scope>
    <source>
        <strain evidence="5 6">Mlax316</strain>
    </source>
</reference>
<feature type="compositionally biased region" description="Polar residues" evidence="3">
    <location>
        <begin position="511"/>
        <end position="526"/>
    </location>
</feature>
<dbReference type="OrthoDB" id="3647690at2759"/>
<feature type="region of interest" description="Disordered" evidence="3">
    <location>
        <begin position="114"/>
        <end position="183"/>
    </location>
</feature>
<dbReference type="Gene3D" id="2.40.50.40">
    <property type="match status" value="1"/>
</dbReference>
<dbReference type="SUPFAM" id="SSF54160">
    <property type="entry name" value="Chromo domain-like"/>
    <property type="match status" value="1"/>
</dbReference>
<feature type="compositionally biased region" description="Low complexity" evidence="3">
    <location>
        <begin position="695"/>
        <end position="705"/>
    </location>
</feature>
<accession>A0A5N6KHS2</accession>
<dbReference type="InterPro" id="IPR021006">
    <property type="entry name" value="Hda2/3"/>
</dbReference>
<evidence type="ECO:0000256" key="1">
    <source>
        <dbReference type="ARBA" id="ARBA00011353"/>
    </source>
</evidence>
<protein>
    <recommendedName>
        <fullName evidence="4">Chromo domain-containing protein</fullName>
    </recommendedName>
</protein>
<name>A0A5N6KHS2_MONLA</name>
<evidence type="ECO:0000259" key="4">
    <source>
        <dbReference type="PROSITE" id="PS50013"/>
    </source>
</evidence>
<gene>
    <name evidence="5" type="ORF">EYC80_004764</name>
</gene>
<feature type="compositionally biased region" description="Polar residues" evidence="3">
    <location>
        <begin position="640"/>
        <end position="649"/>
    </location>
</feature>
<feature type="coiled-coil region" evidence="2">
    <location>
        <begin position="1132"/>
        <end position="1270"/>
    </location>
</feature>
<dbReference type="GO" id="GO:0006338">
    <property type="term" value="P:chromatin remodeling"/>
    <property type="evidence" value="ECO:0007669"/>
    <property type="project" value="UniProtKB-ARBA"/>
</dbReference>
<comment type="subunit">
    <text evidence="1">Component of the NuA4 histone acetyltransferase complex.</text>
</comment>
<feature type="region of interest" description="Disordered" evidence="3">
    <location>
        <begin position="511"/>
        <end position="536"/>
    </location>
</feature>
<comment type="caution">
    <text evidence="5">The sequence shown here is derived from an EMBL/GenBank/DDBJ whole genome shotgun (WGS) entry which is preliminary data.</text>
</comment>